<feature type="compositionally biased region" description="Low complexity" evidence="2">
    <location>
        <begin position="137"/>
        <end position="160"/>
    </location>
</feature>
<dbReference type="PANTHER" id="PTHR22603">
    <property type="entry name" value="CHOLINE/ETHANOALAMINE KINASE"/>
    <property type="match status" value="1"/>
</dbReference>
<dbReference type="KEGG" id="fcy:FRACYDRAFT_241315"/>
<dbReference type="GO" id="GO:0004305">
    <property type="term" value="F:ethanolamine kinase activity"/>
    <property type="evidence" value="ECO:0007669"/>
    <property type="project" value="TreeGrafter"/>
</dbReference>
<dbReference type="GO" id="GO:0005737">
    <property type="term" value="C:cytoplasm"/>
    <property type="evidence" value="ECO:0007669"/>
    <property type="project" value="TreeGrafter"/>
</dbReference>
<feature type="compositionally biased region" description="Basic and acidic residues" evidence="2">
    <location>
        <begin position="196"/>
        <end position="210"/>
    </location>
</feature>
<feature type="region of interest" description="Disordered" evidence="2">
    <location>
        <begin position="189"/>
        <end position="213"/>
    </location>
</feature>
<dbReference type="Proteomes" id="UP000095751">
    <property type="component" value="Unassembled WGS sequence"/>
</dbReference>
<evidence type="ECO:0000313" key="4">
    <source>
        <dbReference type="Proteomes" id="UP000095751"/>
    </source>
</evidence>
<dbReference type="InParanoid" id="A0A1E7F9E7"/>
<keyword evidence="3" id="KW-0808">Transferase</keyword>
<dbReference type="Pfam" id="PF01633">
    <property type="entry name" value="Choline_kinase"/>
    <property type="match status" value="1"/>
</dbReference>
<gene>
    <name evidence="3" type="ORF">FRACYDRAFT_241315</name>
</gene>
<dbReference type="EMBL" id="KV784360">
    <property type="protein sequence ID" value="OEU14759.1"/>
    <property type="molecule type" value="Genomic_DNA"/>
</dbReference>
<evidence type="ECO:0000313" key="3">
    <source>
        <dbReference type="EMBL" id="OEU14759.1"/>
    </source>
</evidence>
<accession>A0A1E7F9E7</accession>
<evidence type="ECO:0000256" key="2">
    <source>
        <dbReference type="SAM" id="MobiDB-lite"/>
    </source>
</evidence>
<dbReference type="GO" id="GO:0004103">
    <property type="term" value="F:choline kinase activity"/>
    <property type="evidence" value="ECO:0007669"/>
    <property type="project" value="TreeGrafter"/>
</dbReference>
<reference evidence="3 4" key="1">
    <citation type="submission" date="2016-09" db="EMBL/GenBank/DDBJ databases">
        <title>Extensive genetic diversity and differential bi-allelic expression allows diatom success in the polar Southern Ocean.</title>
        <authorList>
            <consortium name="DOE Joint Genome Institute"/>
            <person name="Mock T."/>
            <person name="Otillar R.P."/>
            <person name="Strauss J."/>
            <person name="Dupont C."/>
            <person name="Frickenhaus S."/>
            <person name="Maumus F."/>
            <person name="Mcmullan M."/>
            <person name="Sanges R."/>
            <person name="Schmutz J."/>
            <person name="Toseland A."/>
            <person name="Valas R."/>
            <person name="Veluchamy A."/>
            <person name="Ward B.J."/>
            <person name="Allen A."/>
            <person name="Barry K."/>
            <person name="Falciatore A."/>
            <person name="Ferrante M."/>
            <person name="Fortunato A.E."/>
            <person name="Gloeckner G."/>
            <person name="Gruber A."/>
            <person name="Hipkin R."/>
            <person name="Janech M."/>
            <person name="Kroth P."/>
            <person name="Leese F."/>
            <person name="Lindquist E."/>
            <person name="Lyon B.R."/>
            <person name="Martin J."/>
            <person name="Mayer C."/>
            <person name="Parker M."/>
            <person name="Quesneville H."/>
            <person name="Raymond J."/>
            <person name="Uhlig C."/>
            <person name="Valentin K.U."/>
            <person name="Worden A.Z."/>
            <person name="Armbrust E.V."/>
            <person name="Bowler C."/>
            <person name="Green B."/>
            <person name="Moulton V."/>
            <person name="Van Oosterhout C."/>
            <person name="Grigoriev I."/>
        </authorList>
    </citation>
    <scope>NUCLEOTIDE SEQUENCE [LARGE SCALE GENOMIC DNA]</scope>
    <source>
        <strain evidence="3 4">CCMP1102</strain>
    </source>
</reference>
<name>A0A1E7F9E7_9STRA</name>
<sequence>MSQKVKATTTTTTESTTILTNENSTSTLDQQQQQQQQTEYCNNAQKILNIHIDTTASIEVCYEQIQKIVGILCPFLLLPYSDKIDNNDNDRRFEIKPLTGGLSNKLFLVSSSNFITDTDTTPGTTVGTVLVRIHPDNNNNATTSNNDTNINTNTNTNTNNSDHKENSHESNNFSIVDREQEPKFATWLAKQQQRSSSHDVVQDDEKKDDNNNININMAPTVYGRFINGRVEEFYENVVPLSCSQMKVYAPWIAQNLASFHQLDTPPTDVLPRPSTNYDATIYESIHGWLKEAKTVDACSIADADQDLLNELCEEWEWLEKELTTNPPPQYHQSQSSSFDESNNHNTHIIIVKEALEFIRRVVVTHMDCQPLNILIDENDKNIPPSTNLRLIDFEYYGWNPIAADIANTFCEYCEMSNLRADYEREYPTLAQQDVFFWNYLLQYDPVRAKQFSSYPRRLQQLQQERNNIGNYDAAGDDDDDIDVEWKLFLTTCSNEVGRFSLLSHLGWAIWSIVKAQEEDGIDFDYMVYARHRMEGYAYAKKKFIE</sequence>
<dbReference type="Gene3D" id="3.30.200.20">
    <property type="entry name" value="Phosphorylase Kinase, domain 1"/>
    <property type="match status" value="1"/>
</dbReference>
<comment type="similarity">
    <text evidence="1">Belongs to the choline/ethanolamine kinase family.</text>
</comment>
<dbReference type="OrthoDB" id="10267235at2759"/>
<protein>
    <submittedName>
        <fullName evidence="3">Kinase-like protein</fullName>
    </submittedName>
</protein>
<evidence type="ECO:0000256" key="1">
    <source>
        <dbReference type="ARBA" id="ARBA00038211"/>
    </source>
</evidence>
<keyword evidence="3" id="KW-0418">Kinase</keyword>
<dbReference type="PANTHER" id="PTHR22603:SF93">
    <property type="entry name" value="RE24176P"/>
    <property type="match status" value="1"/>
</dbReference>
<dbReference type="InterPro" id="IPR011009">
    <property type="entry name" value="Kinase-like_dom_sf"/>
</dbReference>
<organism evidence="3 4">
    <name type="scientific">Fragilariopsis cylindrus CCMP1102</name>
    <dbReference type="NCBI Taxonomy" id="635003"/>
    <lineage>
        <taxon>Eukaryota</taxon>
        <taxon>Sar</taxon>
        <taxon>Stramenopiles</taxon>
        <taxon>Ochrophyta</taxon>
        <taxon>Bacillariophyta</taxon>
        <taxon>Bacillariophyceae</taxon>
        <taxon>Bacillariophycidae</taxon>
        <taxon>Bacillariales</taxon>
        <taxon>Bacillariaceae</taxon>
        <taxon>Fragilariopsis</taxon>
    </lineage>
</organism>
<dbReference type="GO" id="GO:0006646">
    <property type="term" value="P:phosphatidylethanolamine biosynthetic process"/>
    <property type="evidence" value="ECO:0007669"/>
    <property type="project" value="TreeGrafter"/>
</dbReference>
<dbReference type="SUPFAM" id="SSF56112">
    <property type="entry name" value="Protein kinase-like (PK-like)"/>
    <property type="match status" value="1"/>
</dbReference>
<proteinExistence type="inferred from homology"/>
<dbReference type="Gene3D" id="3.90.1200.10">
    <property type="match status" value="1"/>
</dbReference>
<dbReference type="AlphaFoldDB" id="A0A1E7F9E7"/>
<keyword evidence="4" id="KW-1185">Reference proteome</keyword>
<feature type="region of interest" description="Disordered" evidence="2">
    <location>
        <begin position="136"/>
        <end position="170"/>
    </location>
</feature>